<reference evidence="12 13" key="1">
    <citation type="submission" date="2024-06" db="EMBL/GenBank/DDBJ databases">
        <title>Sequencing the genomes of 1000 actinobacteria strains.</title>
        <authorList>
            <person name="Klenk H.-P."/>
        </authorList>
    </citation>
    <scope>NUCLEOTIDE SEQUENCE [LARGE SCALE GENOMIC DNA]</scope>
    <source>
        <strain evidence="12 13">DSM 44265</strain>
    </source>
</reference>
<comment type="similarity">
    <text evidence="2">Belongs to the amino acid-polyamine-organocation (APC) superfamily. Amino acid transporter (AAT) (TC 2.A.3.1) family.</text>
</comment>
<protein>
    <submittedName>
        <fullName evidence="12">L-asparagine transporter-like permease</fullName>
    </submittedName>
</protein>
<evidence type="ECO:0000256" key="1">
    <source>
        <dbReference type="ARBA" id="ARBA00004651"/>
    </source>
</evidence>
<dbReference type="PROSITE" id="PS00218">
    <property type="entry name" value="AMINO_ACID_PERMEASE_1"/>
    <property type="match status" value="1"/>
</dbReference>
<accession>A0ABV2NWB8</accession>
<evidence type="ECO:0000256" key="2">
    <source>
        <dbReference type="ARBA" id="ARBA00008583"/>
    </source>
</evidence>
<evidence type="ECO:0000313" key="13">
    <source>
        <dbReference type="Proteomes" id="UP001549139"/>
    </source>
</evidence>
<keyword evidence="7 10" id="KW-1133">Transmembrane helix</keyword>
<name>A0ABV2NWB8_9CORY</name>
<evidence type="ECO:0000256" key="10">
    <source>
        <dbReference type="SAM" id="Phobius"/>
    </source>
</evidence>
<keyword evidence="13" id="KW-1185">Reference proteome</keyword>
<proteinExistence type="inferred from homology"/>
<evidence type="ECO:0000259" key="11">
    <source>
        <dbReference type="Pfam" id="PF00324"/>
    </source>
</evidence>
<feature type="region of interest" description="Disordered" evidence="9">
    <location>
        <begin position="1"/>
        <end position="24"/>
    </location>
</feature>
<dbReference type="Proteomes" id="UP001549139">
    <property type="component" value="Unassembled WGS sequence"/>
</dbReference>
<dbReference type="Gene3D" id="1.20.1740.10">
    <property type="entry name" value="Amino acid/polyamine transporter I"/>
    <property type="match status" value="1"/>
</dbReference>
<keyword evidence="6" id="KW-0029">Amino-acid transport</keyword>
<sequence length="112" mass="11621">MTTAPPPQSDASARPKAGVVPDEDAGLQKGLSTRQINMIAIGSAIGTGLFLGAGSRLQAAGPSLALMYLLCGFIGYLILRSLGELIAHRPTSGSFVSYTREFYGEKAAYVSG</sequence>
<feature type="transmembrane region" description="Helical" evidence="10">
    <location>
        <begin position="59"/>
        <end position="79"/>
    </location>
</feature>
<dbReference type="EMBL" id="JBEPNZ010000001">
    <property type="protein sequence ID" value="MET3943888.1"/>
    <property type="molecule type" value="Genomic_DNA"/>
</dbReference>
<evidence type="ECO:0000313" key="12">
    <source>
        <dbReference type="EMBL" id="MET3943888.1"/>
    </source>
</evidence>
<keyword evidence="4" id="KW-1003">Cell membrane</keyword>
<dbReference type="InterPro" id="IPR004840">
    <property type="entry name" value="Amino_acid_permease_CS"/>
</dbReference>
<comment type="subcellular location">
    <subcellularLocation>
        <location evidence="1">Cell membrane</location>
        <topology evidence="1">Multi-pass membrane protein</topology>
    </subcellularLocation>
</comment>
<evidence type="ECO:0000256" key="3">
    <source>
        <dbReference type="ARBA" id="ARBA00022448"/>
    </source>
</evidence>
<gene>
    <name evidence="12" type="ORF">JOF50_000687</name>
</gene>
<evidence type="ECO:0000256" key="5">
    <source>
        <dbReference type="ARBA" id="ARBA00022692"/>
    </source>
</evidence>
<dbReference type="InterPro" id="IPR004841">
    <property type="entry name" value="AA-permease/SLC12A_dom"/>
</dbReference>
<keyword evidence="3" id="KW-0813">Transport</keyword>
<keyword evidence="5 10" id="KW-0812">Transmembrane</keyword>
<evidence type="ECO:0000256" key="6">
    <source>
        <dbReference type="ARBA" id="ARBA00022970"/>
    </source>
</evidence>
<keyword evidence="8 10" id="KW-0472">Membrane</keyword>
<feature type="domain" description="Amino acid permease/ SLC12A" evidence="11">
    <location>
        <begin position="36"/>
        <end position="112"/>
    </location>
</feature>
<organism evidence="12 13">
    <name type="scientific">Corynebacterium mucifaciens</name>
    <dbReference type="NCBI Taxonomy" id="57171"/>
    <lineage>
        <taxon>Bacteria</taxon>
        <taxon>Bacillati</taxon>
        <taxon>Actinomycetota</taxon>
        <taxon>Actinomycetes</taxon>
        <taxon>Mycobacteriales</taxon>
        <taxon>Corynebacteriaceae</taxon>
        <taxon>Corynebacterium</taxon>
    </lineage>
</organism>
<dbReference type="PANTHER" id="PTHR43495:SF1">
    <property type="entry name" value="L-ASPARAGINE PERMEASE"/>
    <property type="match status" value="1"/>
</dbReference>
<evidence type="ECO:0000256" key="9">
    <source>
        <dbReference type="SAM" id="MobiDB-lite"/>
    </source>
</evidence>
<dbReference type="Pfam" id="PF00324">
    <property type="entry name" value="AA_permease"/>
    <property type="match status" value="1"/>
</dbReference>
<evidence type="ECO:0000256" key="4">
    <source>
        <dbReference type="ARBA" id="ARBA00022475"/>
    </source>
</evidence>
<evidence type="ECO:0000256" key="8">
    <source>
        <dbReference type="ARBA" id="ARBA00023136"/>
    </source>
</evidence>
<dbReference type="PANTHER" id="PTHR43495">
    <property type="entry name" value="GABA PERMEASE"/>
    <property type="match status" value="1"/>
</dbReference>
<evidence type="ECO:0000256" key="7">
    <source>
        <dbReference type="ARBA" id="ARBA00022989"/>
    </source>
</evidence>
<comment type="caution">
    <text evidence="12">The sequence shown here is derived from an EMBL/GenBank/DDBJ whole genome shotgun (WGS) entry which is preliminary data.</text>
</comment>